<keyword evidence="1" id="KW-0812">Transmembrane</keyword>
<organism evidence="3 4">
    <name type="scientific">Flavobacterium pisciphilum</name>
    <dbReference type="NCBI Taxonomy" id="2893755"/>
    <lineage>
        <taxon>Bacteria</taxon>
        <taxon>Pseudomonadati</taxon>
        <taxon>Bacteroidota</taxon>
        <taxon>Flavobacteriia</taxon>
        <taxon>Flavobacteriales</taxon>
        <taxon>Flavobacteriaceae</taxon>
        <taxon>Flavobacterium</taxon>
    </lineage>
</organism>
<evidence type="ECO:0000313" key="3">
    <source>
        <dbReference type="EMBL" id="MCC9072155.1"/>
    </source>
</evidence>
<sequence length="412" mass="47581">MKVPCYSCNTVTELEIGFEVVNFVCPNCHSLYLSDNEGQLRLKSKFKSEIKNFTFKIGDKGILKAVEYTVVAALVKQVGEGYRWTEYILKSAKGDFVYLSESDGNWIFLTEMVEKFSVNQHPKTIIHNGDIFDIYEYCDVEIENAQGYFDFSLPVKKVHMVEYIHPPLMISIEKINDDETAFLGEYISQSEIKKGFRTVDLPYQTGVNITKPYYFDLQDTAIIFCVVALMIICTNWYIYKDQSEQSVFYKEATFDEFNNKEIFGSSFVLKGGSAPLTVYVSSDVDNSWANIDVALVNEDTNEELHANKDVEYYHGYTDGENWTEGNPSEEFNICGVKAGKYHLVITPQKAPEDISNNVVRVNVVWNKPSLYNTWIIIGFMIVVYIVIRYCKINFEKKRWEHSDYSPYQERVI</sequence>
<proteinExistence type="predicted"/>
<protein>
    <submittedName>
        <fullName evidence="3">DUF4178 domain-containing protein</fullName>
    </submittedName>
</protein>
<feature type="transmembrane region" description="Helical" evidence="1">
    <location>
        <begin position="221"/>
        <end position="239"/>
    </location>
</feature>
<dbReference type="EMBL" id="JAJJMO010000001">
    <property type="protein sequence ID" value="MCC9072155.1"/>
    <property type="molecule type" value="Genomic_DNA"/>
</dbReference>
<dbReference type="Pfam" id="PF13785">
    <property type="entry name" value="DUF4178"/>
    <property type="match status" value="1"/>
</dbReference>
<gene>
    <name evidence="3" type="ORF">LNQ49_11240</name>
</gene>
<name>A0ABS8MTQ2_9FLAO</name>
<keyword evidence="1" id="KW-1133">Transmembrane helix</keyword>
<reference evidence="3" key="1">
    <citation type="submission" date="2021-11" db="EMBL/GenBank/DDBJ databases">
        <title>Description of novel Flavobacterium species.</title>
        <authorList>
            <person name="Saticioglu I.B."/>
            <person name="Ay H."/>
            <person name="Altun S."/>
            <person name="Duman M."/>
        </authorList>
    </citation>
    <scope>NUCLEOTIDE SEQUENCE</scope>
    <source>
        <strain evidence="3">F-65</strain>
    </source>
</reference>
<feature type="domain" description="DUF4178" evidence="2">
    <location>
        <begin position="56"/>
        <end position="188"/>
    </location>
</feature>
<feature type="transmembrane region" description="Helical" evidence="1">
    <location>
        <begin position="371"/>
        <end position="390"/>
    </location>
</feature>
<evidence type="ECO:0000313" key="4">
    <source>
        <dbReference type="Proteomes" id="UP001430919"/>
    </source>
</evidence>
<accession>A0ABS8MTQ2</accession>
<dbReference type="InterPro" id="IPR025235">
    <property type="entry name" value="DUF4178"/>
</dbReference>
<keyword evidence="1" id="KW-0472">Membrane</keyword>
<evidence type="ECO:0000256" key="1">
    <source>
        <dbReference type="SAM" id="Phobius"/>
    </source>
</evidence>
<keyword evidence="4" id="KW-1185">Reference proteome</keyword>
<dbReference type="Proteomes" id="UP001430919">
    <property type="component" value="Unassembled WGS sequence"/>
</dbReference>
<comment type="caution">
    <text evidence="3">The sequence shown here is derived from an EMBL/GenBank/DDBJ whole genome shotgun (WGS) entry which is preliminary data.</text>
</comment>
<dbReference type="RefSeq" id="WP_229988915.1">
    <property type="nucleotide sequence ID" value="NZ_JAJJMO010000001.1"/>
</dbReference>
<evidence type="ECO:0000259" key="2">
    <source>
        <dbReference type="Pfam" id="PF13785"/>
    </source>
</evidence>